<evidence type="ECO:0000313" key="3">
    <source>
        <dbReference type="Proteomes" id="UP000053342"/>
    </source>
</evidence>
<dbReference type="EMBL" id="KN847339">
    <property type="protein sequence ID" value="KIW39676.1"/>
    <property type="molecule type" value="Genomic_DNA"/>
</dbReference>
<feature type="region of interest" description="Disordered" evidence="1">
    <location>
        <begin position="1"/>
        <end position="32"/>
    </location>
</feature>
<dbReference type="OrthoDB" id="2787676at2759"/>
<accession>A0A0D2AHR0</accession>
<proteinExistence type="predicted"/>
<dbReference type="AlphaFoldDB" id="A0A0D2AHR0"/>
<dbReference type="RefSeq" id="XP_016259892.1">
    <property type="nucleotide sequence ID" value="XM_016409584.1"/>
</dbReference>
<dbReference type="GeneID" id="27360342"/>
<evidence type="ECO:0000313" key="2">
    <source>
        <dbReference type="EMBL" id="KIW39676.1"/>
    </source>
</evidence>
<protein>
    <submittedName>
        <fullName evidence="2">Uncharacterized protein</fullName>
    </submittedName>
</protein>
<reference evidence="2 3" key="1">
    <citation type="submission" date="2015-01" db="EMBL/GenBank/DDBJ databases">
        <title>The Genome Sequence of Exophiala oligosperma CBS72588.</title>
        <authorList>
            <consortium name="The Broad Institute Genomics Platform"/>
            <person name="Cuomo C."/>
            <person name="de Hoog S."/>
            <person name="Gorbushina A."/>
            <person name="Stielow B."/>
            <person name="Teixiera M."/>
            <person name="Abouelleil A."/>
            <person name="Chapman S.B."/>
            <person name="Priest M."/>
            <person name="Young S.K."/>
            <person name="Wortman J."/>
            <person name="Nusbaum C."/>
            <person name="Birren B."/>
        </authorList>
    </citation>
    <scope>NUCLEOTIDE SEQUENCE [LARGE SCALE GENOMIC DNA]</scope>
    <source>
        <strain evidence="2 3">CBS 72588</strain>
    </source>
</reference>
<sequence length="116" mass="12784">MSKAVKRATQAAFEGNTWKKFTDPSVGRGKTVFPKNEADKERLGIRWDYDGEVTKADGTYHKFQMQPNAGKVPASIEDWKKKHGGTHAVMATAFVKKGGSKNDVKEGLEKAADDVE</sequence>
<keyword evidence="3" id="KW-1185">Reference proteome</keyword>
<evidence type="ECO:0000256" key="1">
    <source>
        <dbReference type="SAM" id="MobiDB-lite"/>
    </source>
</evidence>
<organism evidence="2 3">
    <name type="scientific">Exophiala oligosperma</name>
    <dbReference type="NCBI Taxonomy" id="215243"/>
    <lineage>
        <taxon>Eukaryota</taxon>
        <taxon>Fungi</taxon>
        <taxon>Dikarya</taxon>
        <taxon>Ascomycota</taxon>
        <taxon>Pezizomycotina</taxon>
        <taxon>Eurotiomycetes</taxon>
        <taxon>Chaetothyriomycetidae</taxon>
        <taxon>Chaetothyriales</taxon>
        <taxon>Herpotrichiellaceae</taxon>
        <taxon>Exophiala</taxon>
    </lineage>
</organism>
<name>A0A0D2AHR0_9EURO</name>
<dbReference type="Proteomes" id="UP000053342">
    <property type="component" value="Unassembled WGS sequence"/>
</dbReference>
<dbReference type="VEuPathDB" id="FungiDB:PV06_08268"/>
<gene>
    <name evidence="2" type="ORF">PV06_08268</name>
</gene>
<dbReference type="HOGENOM" id="CLU_143689_1_1_1"/>